<sequence>MCLYSPYGTRLSMCAPYYFSGDPSLCTRYDEVTTEPFTPLHELDAVAYTTFSGPENFAHLSGTGRWPWPIRQPILPLYWEIEADINLIPRGPLPQPWQTRQPIVPRFWDMEAEIDLLPRRPSPQPWQSDLAVALTYPFEPDLPLVEYWLPDSPHEESDDLVMRSGDVTRLEERSRNPLKRSWRKISGKATKIKHRCAKVKKFCAISKSRRREKHAKEMRSISMHHINESTTLVNRYRKRSPPEDEIEGVHLEIRRTEQGVRYYQGIRRLNSQHDWVDITDEVGSRVWLFWGPDSDRVLE</sequence>
<protein>
    <submittedName>
        <fullName evidence="1">Uncharacterized protein</fullName>
    </submittedName>
</protein>
<evidence type="ECO:0000313" key="1">
    <source>
        <dbReference type="EMBL" id="KZF25453.1"/>
    </source>
</evidence>
<dbReference type="AlphaFoldDB" id="A0A165IVV5"/>
<evidence type="ECO:0000313" key="2">
    <source>
        <dbReference type="Proteomes" id="UP000076632"/>
    </source>
</evidence>
<gene>
    <name evidence="1" type="ORF">L228DRAFT_236549</name>
</gene>
<name>A0A165IVV5_XYLHT</name>
<dbReference type="InParanoid" id="A0A165IVV5"/>
<dbReference type="EMBL" id="KV407455">
    <property type="protein sequence ID" value="KZF25453.1"/>
    <property type="molecule type" value="Genomic_DNA"/>
</dbReference>
<proteinExistence type="predicted"/>
<dbReference type="Proteomes" id="UP000076632">
    <property type="component" value="Unassembled WGS sequence"/>
</dbReference>
<organism evidence="1 2">
    <name type="scientific">Xylona heveae (strain CBS 132557 / TC161)</name>
    <dbReference type="NCBI Taxonomy" id="1328760"/>
    <lineage>
        <taxon>Eukaryota</taxon>
        <taxon>Fungi</taxon>
        <taxon>Dikarya</taxon>
        <taxon>Ascomycota</taxon>
        <taxon>Pezizomycotina</taxon>
        <taxon>Xylonomycetes</taxon>
        <taxon>Xylonales</taxon>
        <taxon>Xylonaceae</taxon>
        <taxon>Xylona</taxon>
    </lineage>
</organism>
<dbReference type="RefSeq" id="XP_018191008.1">
    <property type="nucleotide sequence ID" value="XM_018330840.1"/>
</dbReference>
<keyword evidence="2" id="KW-1185">Reference proteome</keyword>
<dbReference type="GeneID" id="28895977"/>
<reference evidence="1 2" key="1">
    <citation type="journal article" date="2016" name="Fungal Biol.">
        <title>The genome of Xylona heveae provides a window into fungal endophytism.</title>
        <authorList>
            <person name="Gazis R."/>
            <person name="Kuo A."/>
            <person name="Riley R."/>
            <person name="LaButti K."/>
            <person name="Lipzen A."/>
            <person name="Lin J."/>
            <person name="Amirebrahimi M."/>
            <person name="Hesse C.N."/>
            <person name="Spatafora J.W."/>
            <person name="Henrissat B."/>
            <person name="Hainaut M."/>
            <person name="Grigoriev I.V."/>
            <person name="Hibbett D.S."/>
        </authorList>
    </citation>
    <scope>NUCLEOTIDE SEQUENCE [LARGE SCALE GENOMIC DNA]</scope>
    <source>
        <strain evidence="1 2">TC161</strain>
    </source>
</reference>
<accession>A0A165IVV5</accession>